<accession>A0A6J4K4D3</accession>
<gene>
    <name evidence="2" type="ORF">AVDCRST_MAG89-92</name>
</gene>
<evidence type="ECO:0000313" key="2">
    <source>
        <dbReference type="EMBL" id="CAA9295372.1"/>
    </source>
</evidence>
<dbReference type="EMBL" id="CADCTV010000024">
    <property type="protein sequence ID" value="CAA9295372.1"/>
    <property type="molecule type" value="Genomic_DNA"/>
</dbReference>
<feature type="compositionally biased region" description="Basic and acidic residues" evidence="1">
    <location>
        <begin position="27"/>
        <end position="38"/>
    </location>
</feature>
<feature type="non-terminal residue" evidence="2">
    <location>
        <position position="1"/>
    </location>
</feature>
<feature type="region of interest" description="Disordered" evidence="1">
    <location>
        <begin position="1"/>
        <end position="38"/>
    </location>
</feature>
<name>A0A6J4K4D3_9BACT</name>
<dbReference type="AlphaFoldDB" id="A0A6J4K4D3"/>
<reference evidence="2" key="1">
    <citation type="submission" date="2020-02" db="EMBL/GenBank/DDBJ databases">
        <authorList>
            <person name="Meier V. D."/>
        </authorList>
    </citation>
    <scope>NUCLEOTIDE SEQUENCE</scope>
    <source>
        <strain evidence="2">AVDCRST_MAG89</strain>
    </source>
</reference>
<proteinExistence type="predicted"/>
<feature type="non-terminal residue" evidence="2">
    <location>
        <position position="38"/>
    </location>
</feature>
<organism evidence="2">
    <name type="scientific">uncultured Gemmatimonadota bacterium</name>
    <dbReference type="NCBI Taxonomy" id="203437"/>
    <lineage>
        <taxon>Bacteria</taxon>
        <taxon>Pseudomonadati</taxon>
        <taxon>Gemmatimonadota</taxon>
        <taxon>environmental samples</taxon>
    </lineage>
</organism>
<feature type="compositionally biased region" description="Low complexity" evidence="1">
    <location>
        <begin position="1"/>
        <end position="13"/>
    </location>
</feature>
<protein>
    <submittedName>
        <fullName evidence="2">Uncharacterized protein</fullName>
    </submittedName>
</protein>
<evidence type="ECO:0000256" key="1">
    <source>
        <dbReference type="SAM" id="MobiDB-lite"/>
    </source>
</evidence>
<sequence>VGRFDSGPAQSPGGPSPGPSPHAAHAGRGEFDRASAGV</sequence>